<dbReference type="AlphaFoldDB" id="A0ABD0PSV6"/>
<feature type="non-terminal residue" evidence="2">
    <location>
        <position position="1"/>
    </location>
</feature>
<feature type="chain" id="PRO_5044756488" evidence="1">
    <location>
        <begin position="25"/>
        <end position="75"/>
    </location>
</feature>
<protein>
    <submittedName>
        <fullName evidence="2">Uncharacterized protein</fullName>
    </submittedName>
</protein>
<reference evidence="2 3" key="1">
    <citation type="submission" date="2024-05" db="EMBL/GenBank/DDBJ databases">
        <title>Genome sequencing and assembly of Indian major carp, Cirrhinus mrigala (Hamilton, 1822).</title>
        <authorList>
            <person name="Mohindra V."/>
            <person name="Chowdhury L.M."/>
            <person name="Lal K."/>
            <person name="Jena J.K."/>
        </authorList>
    </citation>
    <scope>NUCLEOTIDE SEQUENCE [LARGE SCALE GENOMIC DNA]</scope>
    <source>
        <strain evidence="2">CM1030</strain>
        <tissue evidence="2">Blood</tissue>
    </source>
</reference>
<organism evidence="2 3">
    <name type="scientific">Cirrhinus mrigala</name>
    <name type="common">Mrigala</name>
    <dbReference type="NCBI Taxonomy" id="683832"/>
    <lineage>
        <taxon>Eukaryota</taxon>
        <taxon>Metazoa</taxon>
        <taxon>Chordata</taxon>
        <taxon>Craniata</taxon>
        <taxon>Vertebrata</taxon>
        <taxon>Euteleostomi</taxon>
        <taxon>Actinopterygii</taxon>
        <taxon>Neopterygii</taxon>
        <taxon>Teleostei</taxon>
        <taxon>Ostariophysi</taxon>
        <taxon>Cypriniformes</taxon>
        <taxon>Cyprinidae</taxon>
        <taxon>Labeoninae</taxon>
        <taxon>Labeonini</taxon>
        <taxon>Cirrhinus</taxon>
    </lineage>
</organism>
<keyword evidence="1" id="KW-0732">Signal</keyword>
<gene>
    <name evidence="2" type="ORF">M9458_029294</name>
</gene>
<accession>A0ABD0PSV6</accession>
<feature type="non-terminal residue" evidence="2">
    <location>
        <position position="75"/>
    </location>
</feature>
<proteinExistence type="predicted"/>
<evidence type="ECO:0000313" key="2">
    <source>
        <dbReference type="EMBL" id="KAL0176964.1"/>
    </source>
</evidence>
<dbReference type="EMBL" id="JAMKFB020000014">
    <property type="protein sequence ID" value="KAL0176964.1"/>
    <property type="molecule type" value="Genomic_DNA"/>
</dbReference>
<comment type="caution">
    <text evidence="2">The sequence shown here is derived from an EMBL/GenBank/DDBJ whole genome shotgun (WGS) entry which is preliminary data.</text>
</comment>
<sequence>VPSSSSSVWGIFRTLLCTLCHLWCFEESLVNPCGRGTAEGSGLHLRGVDPLSLLVCSSGAGRHGTDVADTKPGQP</sequence>
<keyword evidence="3" id="KW-1185">Reference proteome</keyword>
<feature type="signal peptide" evidence="1">
    <location>
        <begin position="1"/>
        <end position="24"/>
    </location>
</feature>
<name>A0ABD0PSV6_CIRMR</name>
<evidence type="ECO:0000256" key="1">
    <source>
        <dbReference type="SAM" id="SignalP"/>
    </source>
</evidence>
<dbReference type="Proteomes" id="UP001529510">
    <property type="component" value="Unassembled WGS sequence"/>
</dbReference>
<evidence type="ECO:0000313" key="3">
    <source>
        <dbReference type="Proteomes" id="UP001529510"/>
    </source>
</evidence>